<evidence type="ECO:0000256" key="7">
    <source>
        <dbReference type="ARBA" id="ARBA00023136"/>
    </source>
</evidence>
<dbReference type="GO" id="GO:0005886">
    <property type="term" value="C:plasma membrane"/>
    <property type="evidence" value="ECO:0007669"/>
    <property type="project" value="UniProtKB-SubCell"/>
</dbReference>
<dbReference type="SMART" id="SM00657">
    <property type="entry name" value="RPOL4c"/>
    <property type="match status" value="1"/>
</dbReference>
<organism evidence="16 17">
    <name type="scientific">Rhizopus oryzae</name>
    <name type="common">Mucormycosis agent</name>
    <name type="synonym">Rhizopus arrhizus var. delemar</name>
    <dbReference type="NCBI Taxonomy" id="64495"/>
    <lineage>
        <taxon>Eukaryota</taxon>
        <taxon>Fungi</taxon>
        <taxon>Fungi incertae sedis</taxon>
        <taxon>Mucoromycota</taxon>
        <taxon>Mucoromycotina</taxon>
        <taxon>Mucoromycetes</taxon>
        <taxon>Mucorales</taxon>
        <taxon>Mucorineae</taxon>
        <taxon>Rhizopodaceae</taxon>
        <taxon>Rhizopus</taxon>
    </lineage>
</organism>
<evidence type="ECO:0000256" key="2">
    <source>
        <dbReference type="ARBA" id="ARBA00004413"/>
    </source>
</evidence>
<comment type="similarity">
    <text evidence="3">Belongs to the eukaryotic RPC9 RNA polymerase subunit family.</text>
</comment>
<keyword evidence="5" id="KW-1003">Cell membrane</keyword>
<reference evidence="16" key="1">
    <citation type="journal article" date="2020" name="Microb. Genom.">
        <title>Genetic diversity of clinical and environmental Mucorales isolates obtained from an investigation of mucormycosis cases among solid organ transplant recipients.</title>
        <authorList>
            <person name="Nguyen M.H."/>
            <person name="Kaul D."/>
            <person name="Muto C."/>
            <person name="Cheng S.J."/>
            <person name="Richter R.A."/>
            <person name="Bruno V.M."/>
            <person name="Liu G."/>
            <person name="Beyhan S."/>
            <person name="Sundermann A.J."/>
            <person name="Mounaud S."/>
            <person name="Pasculle A.W."/>
            <person name="Nierman W.C."/>
            <person name="Driscoll E."/>
            <person name="Cumbie R."/>
            <person name="Clancy C.J."/>
            <person name="Dupont C.L."/>
        </authorList>
    </citation>
    <scope>NUCLEOTIDE SEQUENCE</scope>
    <source>
        <strain evidence="16">GL11</strain>
    </source>
</reference>
<dbReference type="SUPFAM" id="SSF47819">
    <property type="entry name" value="HRDC-like"/>
    <property type="match status" value="1"/>
</dbReference>
<dbReference type="InterPro" id="IPR038324">
    <property type="entry name" value="Rpb4/RPC9_sf"/>
</dbReference>
<comment type="caution">
    <text evidence="16">The sequence shown here is derived from an EMBL/GenBank/DDBJ whole genome shotgun (WGS) entry which is preliminary data.</text>
</comment>
<evidence type="ECO:0000313" key="16">
    <source>
        <dbReference type="EMBL" id="KAG1315612.1"/>
    </source>
</evidence>
<evidence type="ECO:0000256" key="6">
    <source>
        <dbReference type="ARBA" id="ARBA00022478"/>
    </source>
</evidence>
<comment type="subunit">
    <text evidence="11">Component of the RNA polymerase III complex consisting of 17 subunits: a ten-subunit horseshoe-shaped catalytic core composed of POLR3A/RPC1, POLR3B/RPC2, POLR1C/RPAC1, POLR1D/RPAC2, POLR3K/RPC10, POLR2E/RPABC1, POLR2F/RPABC2, POLR2H/RPABC3, POLR2K/RPABC4 and POLR2L/RPABC5; a mobile stalk composed of two subunits POLR3H/RPC8 and CRCP/RPC9, protruding from the core and functioning primarily in transcription initiation; and additional subunits homologous to general transcription factors of the RNA polymerase II machinery, POLR3C/RPC3-POLR3F/RPC6-POLR3G/RPC7 heterotrimer required for transcription initiation and POLR3D/RPC4-POLR3E/RPC5 heterodimer involved in both transcription initiation and termination.</text>
</comment>
<dbReference type="OrthoDB" id="1746530at2759"/>
<dbReference type="GO" id="GO:0000166">
    <property type="term" value="F:nucleotide binding"/>
    <property type="evidence" value="ECO:0007669"/>
    <property type="project" value="InterPro"/>
</dbReference>
<dbReference type="InterPro" id="IPR006590">
    <property type="entry name" value="RNA_pol_Rpb4/RPC9_core"/>
</dbReference>
<comment type="function">
    <text evidence="10">Accessory protein for the calcitonin gene-related peptide (CGRP) receptor. It modulates CGRP responsiveness in a variety of tissues.</text>
</comment>
<keyword evidence="7" id="KW-0472">Membrane</keyword>
<evidence type="ECO:0000256" key="11">
    <source>
        <dbReference type="ARBA" id="ARBA00044007"/>
    </source>
</evidence>
<accession>A0A9P6XK92</accession>
<name>A0A9P6XK92_RHIOR</name>
<keyword evidence="9" id="KW-0539">Nucleus</keyword>
<dbReference type="InterPro" id="IPR005574">
    <property type="entry name" value="Rpb4/RPC9"/>
</dbReference>
<feature type="domain" description="RNA polymerase Rpb4/RPC9 core" evidence="15">
    <location>
        <begin position="1"/>
        <end position="128"/>
    </location>
</feature>
<keyword evidence="17" id="KW-1185">Reference proteome</keyword>
<evidence type="ECO:0000256" key="13">
    <source>
        <dbReference type="ARBA" id="ARBA00073026"/>
    </source>
</evidence>
<dbReference type="Proteomes" id="UP000716291">
    <property type="component" value="Unassembled WGS sequence"/>
</dbReference>
<feature type="compositionally biased region" description="Acidic residues" evidence="14">
    <location>
        <begin position="128"/>
        <end position="152"/>
    </location>
</feature>
<dbReference type="PANTHER" id="PTHR15561">
    <property type="entry name" value="CALCITONIN GENE-RELATED PEPTIDE-RECEPTOR COMPONENT PROTEIN"/>
    <property type="match status" value="1"/>
</dbReference>
<evidence type="ECO:0000313" key="17">
    <source>
        <dbReference type="Proteomes" id="UP000716291"/>
    </source>
</evidence>
<sequence>MQIKNARSALISNYEVLKLLEESQELQKQIQKNDPSVEYPESLRTVQFELTEYLKETPVNTQSPEQIADFMQAISHYNLTKAEKLQMLNLRPKSAVEIYLIIEECEERFGEEDLENMLNAILQTIPRDDDEVMEGEEGEEAEGYDEGEAVEE</sequence>
<evidence type="ECO:0000256" key="3">
    <source>
        <dbReference type="ARBA" id="ARBA00006898"/>
    </source>
</evidence>
<keyword evidence="8" id="KW-0804">Transcription</keyword>
<evidence type="ECO:0000256" key="8">
    <source>
        <dbReference type="ARBA" id="ARBA00023163"/>
    </source>
</evidence>
<dbReference type="Gene3D" id="1.20.1250.40">
    <property type="match status" value="1"/>
</dbReference>
<evidence type="ECO:0000259" key="15">
    <source>
        <dbReference type="SMART" id="SM00657"/>
    </source>
</evidence>
<evidence type="ECO:0000256" key="12">
    <source>
        <dbReference type="ARBA" id="ARBA00045808"/>
    </source>
</evidence>
<dbReference type="InterPro" id="IPR038846">
    <property type="entry name" value="RPC9"/>
</dbReference>
<dbReference type="FunFam" id="1.20.1250.40:FF:000002">
    <property type="entry name" value="DNA-directed RNA polymerase III subunit RPC9"/>
    <property type="match status" value="1"/>
</dbReference>
<evidence type="ECO:0000256" key="4">
    <source>
        <dbReference type="ARBA" id="ARBA00016672"/>
    </source>
</evidence>
<dbReference type="Pfam" id="PF03874">
    <property type="entry name" value="RNA_pol_Rpb4"/>
    <property type="match status" value="1"/>
</dbReference>
<dbReference type="GO" id="GO:0006384">
    <property type="term" value="P:transcription initiation at RNA polymerase III promoter"/>
    <property type="evidence" value="ECO:0007669"/>
    <property type="project" value="InterPro"/>
</dbReference>
<dbReference type="GO" id="GO:0005666">
    <property type="term" value="C:RNA polymerase III complex"/>
    <property type="evidence" value="ECO:0007669"/>
    <property type="project" value="InterPro"/>
</dbReference>
<evidence type="ECO:0000256" key="5">
    <source>
        <dbReference type="ARBA" id="ARBA00022475"/>
    </source>
</evidence>
<dbReference type="EMBL" id="JAANQT010000032">
    <property type="protein sequence ID" value="KAG1315612.1"/>
    <property type="molecule type" value="Genomic_DNA"/>
</dbReference>
<gene>
    <name evidence="16" type="ORF">G6F64_000522</name>
</gene>
<evidence type="ECO:0000256" key="9">
    <source>
        <dbReference type="ARBA" id="ARBA00023242"/>
    </source>
</evidence>
<comment type="subcellular location">
    <subcellularLocation>
        <location evidence="2">Cell membrane</location>
        <topology evidence="2">Peripheral membrane protein</topology>
        <orientation evidence="2">Cytoplasmic side</orientation>
    </subcellularLocation>
    <subcellularLocation>
        <location evidence="1">Nucleus</location>
    </subcellularLocation>
</comment>
<dbReference type="PANTHER" id="PTHR15561:SF0">
    <property type="entry name" value="DNA-DIRECTED RNA POLYMERASE III SUBUNIT RPC9"/>
    <property type="match status" value="1"/>
</dbReference>
<feature type="region of interest" description="Disordered" evidence="14">
    <location>
        <begin position="126"/>
        <end position="152"/>
    </location>
</feature>
<evidence type="ECO:0000256" key="10">
    <source>
        <dbReference type="ARBA" id="ARBA00043924"/>
    </source>
</evidence>
<keyword evidence="6" id="KW-0240">DNA-directed RNA polymerase</keyword>
<protein>
    <recommendedName>
        <fullName evidence="4">DNA-directed RNA polymerase III subunit RPC9</fullName>
    </recommendedName>
    <alternativeName>
        <fullName evidence="13">DNA-directed RNA polymerase III subunit rpc9</fullName>
    </alternativeName>
</protein>
<proteinExistence type="inferred from homology"/>
<dbReference type="InterPro" id="IPR010997">
    <property type="entry name" value="HRDC-like_sf"/>
</dbReference>
<evidence type="ECO:0000256" key="14">
    <source>
        <dbReference type="SAM" id="MobiDB-lite"/>
    </source>
</evidence>
<comment type="function">
    <text evidence="12">DNA-dependent RNA polymerase catalyzes the transcription of DNA into RNA using the four ribonucleoside triphosphates as substrates. Specific peripheric component of RNA polymerase III (Pol III) which synthesizes small non-coding RNAs including 5S rRNA, snRNAs, tRNAs and miRNAs from at least 500 distinct genomic loci. With POLR3H/RPC8 forms a mobile stalk that protrudes from Pol III core and functions primarily in transcription initiation. Pol III plays a key role in sensing and limiting infection by intracellular bacteria and DNA viruses. Acts as nuclear and cytosolic DNA sensor involved in innate immune response. Can sense non-self dsDNA that serves as template for transcription into dsRNA. The non-self RNA polymerase III transcripts, such as Epstein-Barr virus-encoded RNAs (EBERs) induce type I interferon and NF-kappa-B through the RIG-I pathway.</text>
</comment>
<evidence type="ECO:0000256" key="1">
    <source>
        <dbReference type="ARBA" id="ARBA00004123"/>
    </source>
</evidence>
<dbReference type="AlphaFoldDB" id="A0A9P6XK92"/>